<sequence>MSHTSSTTHPSTQTNTSNQAHSTGHSHKTTVEQFTDAVNGNHLNNLDKYLEANVQEKIDSQVIYKDLKEARDYYTQEHTNKKAAHWKIINFHDDDPKGNTSRARLTYDNKTYNATYTFSPSGKIQYMEATVDTTSTHQ</sequence>
<evidence type="ECO:0000256" key="1">
    <source>
        <dbReference type="SAM" id="MobiDB-lite"/>
    </source>
</evidence>
<feature type="compositionally biased region" description="Low complexity" evidence="1">
    <location>
        <begin position="1"/>
        <end position="19"/>
    </location>
</feature>
<organism evidence="2 4">
    <name type="scientific">Rotaria sordida</name>
    <dbReference type="NCBI Taxonomy" id="392033"/>
    <lineage>
        <taxon>Eukaryota</taxon>
        <taxon>Metazoa</taxon>
        <taxon>Spiralia</taxon>
        <taxon>Gnathifera</taxon>
        <taxon>Rotifera</taxon>
        <taxon>Eurotatoria</taxon>
        <taxon>Bdelloidea</taxon>
        <taxon>Philodinida</taxon>
        <taxon>Philodinidae</taxon>
        <taxon>Rotaria</taxon>
    </lineage>
</organism>
<evidence type="ECO:0000313" key="3">
    <source>
        <dbReference type="EMBL" id="CAF1462522.1"/>
    </source>
</evidence>
<dbReference type="AlphaFoldDB" id="A0A814VYD1"/>
<evidence type="ECO:0000313" key="4">
    <source>
        <dbReference type="Proteomes" id="UP000663854"/>
    </source>
</evidence>
<evidence type="ECO:0000313" key="2">
    <source>
        <dbReference type="EMBL" id="CAF1194064.1"/>
    </source>
</evidence>
<accession>A0A814VYD1</accession>
<feature type="region of interest" description="Disordered" evidence="1">
    <location>
        <begin position="1"/>
        <end position="28"/>
    </location>
</feature>
<dbReference type="Proteomes" id="UP000663854">
    <property type="component" value="Unassembled WGS sequence"/>
</dbReference>
<dbReference type="SUPFAM" id="SSF54427">
    <property type="entry name" value="NTF2-like"/>
    <property type="match status" value="1"/>
</dbReference>
<keyword evidence="5" id="KW-1185">Reference proteome</keyword>
<gene>
    <name evidence="3" type="ORF">JXQ802_LOCUS38253</name>
    <name evidence="2" type="ORF">PYM288_LOCUS24501</name>
</gene>
<dbReference type="EMBL" id="CAJNOL010002106">
    <property type="protein sequence ID" value="CAF1462522.1"/>
    <property type="molecule type" value="Genomic_DNA"/>
</dbReference>
<dbReference type="EMBL" id="CAJNOH010001239">
    <property type="protein sequence ID" value="CAF1194064.1"/>
    <property type="molecule type" value="Genomic_DNA"/>
</dbReference>
<dbReference type="Proteomes" id="UP000663870">
    <property type="component" value="Unassembled WGS sequence"/>
</dbReference>
<name>A0A814VYD1_9BILA</name>
<reference evidence="2" key="1">
    <citation type="submission" date="2021-02" db="EMBL/GenBank/DDBJ databases">
        <authorList>
            <person name="Nowell W R."/>
        </authorList>
    </citation>
    <scope>NUCLEOTIDE SEQUENCE</scope>
</reference>
<dbReference type="InterPro" id="IPR032710">
    <property type="entry name" value="NTF2-like_dom_sf"/>
</dbReference>
<evidence type="ECO:0000313" key="5">
    <source>
        <dbReference type="Proteomes" id="UP000663870"/>
    </source>
</evidence>
<proteinExistence type="predicted"/>
<comment type="caution">
    <text evidence="2">The sequence shown here is derived from an EMBL/GenBank/DDBJ whole genome shotgun (WGS) entry which is preliminary data.</text>
</comment>
<protein>
    <submittedName>
        <fullName evidence="2">Uncharacterized protein</fullName>
    </submittedName>
</protein>